<proteinExistence type="predicted"/>
<evidence type="ECO:0000313" key="1">
    <source>
        <dbReference type="EMBL" id="PSB04138.1"/>
    </source>
</evidence>
<name>A0A2T1C7K3_9CYAN</name>
<sequence length="293" mass="33734">MTSTLNRVLINDRYLPETQKCVLKYAIAQNNHKLELIFTSDLDLDYPKHWQVKPEVAFSLAAKLWAIANPQKSEKTLYLDGNCLINGDLSLVFHQSSQSIFLSTQIASLAKLTFLMIDGDKLDRNLLIQLSCQDYSQIADFEDLNCHLLQPDLTAMVIDCISIGDRPWYSIFAPQGRVWMAQVKTAIEQEYLSLDCIERDINRGWLRPSLREQLKAGIEDSFVLTPEIAALDECFTPPELAVTPAQLQVITSTIFPLPKRIWSRVIFSGYFWEIEFPQRKLQVQRLLEKIWHT</sequence>
<gene>
    <name evidence="1" type="ORF">C7B64_05200</name>
</gene>
<dbReference type="AlphaFoldDB" id="A0A2T1C7K3"/>
<reference evidence="1 2" key="2">
    <citation type="submission" date="2018-03" db="EMBL/GenBank/DDBJ databases">
        <title>The ancient ancestry and fast evolution of plastids.</title>
        <authorList>
            <person name="Moore K.R."/>
            <person name="Magnabosco C."/>
            <person name="Momper L."/>
            <person name="Gold D.A."/>
            <person name="Bosak T."/>
            <person name="Fournier G.P."/>
        </authorList>
    </citation>
    <scope>NUCLEOTIDE SEQUENCE [LARGE SCALE GENOMIC DNA]</scope>
    <source>
        <strain evidence="1 2">CCAP 1448/3</strain>
    </source>
</reference>
<organism evidence="1 2">
    <name type="scientific">Merismopedia glauca CCAP 1448/3</name>
    <dbReference type="NCBI Taxonomy" id="1296344"/>
    <lineage>
        <taxon>Bacteria</taxon>
        <taxon>Bacillati</taxon>
        <taxon>Cyanobacteriota</taxon>
        <taxon>Cyanophyceae</taxon>
        <taxon>Synechococcales</taxon>
        <taxon>Merismopediaceae</taxon>
        <taxon>Merismopedia</taxon>
    </lineage>
</organism>
<comment type="caution">
    <text evidence="1">The sequence shown here is derived from an EMBL/GenBank/DDBJ whole genome shotgun (WGS) entry which is preliminary data.</text>
</comment>
<dbReference type="EMBL" id="PVWJ01000017">
    <property type="protein sequence ID" value="PSB04138.1"/>
    <property type="molecule type" value="Genomic_DNA"/>
</dbReference>
<evidence type="ECO:0000313" key="2">
    <source>
        <dbReference type="Proteomes" id="UP000238762"/>
    </source>
</evidence>
<dbReference type="RefSeq" id="WP_106287593.1">
    <property type="nucleotide sequence ID" value="NZ_CAWNTC010000213.1"/>
</dbReference>
<reference evidence="1 2" key="1">
    <citation type="submission" date="2018-02" db="EMBL/GenBank/DDBJ databases">
        <authorList>
            <person name="Cohen D.B."/>
            <person name="Kent A.D."/>
        </authorList>
    </citation>
    <scope>NUCLEOTIDE SEQUENCE [LARGE SCALE GENOMIC DNA]</scope>
    <source>
        <strain evidence="1 2">CCAP 1448/3</strain>
    </source>
</reference>
<dbReference type="OrthoDB" id="9852116at2"/>
<accession>A0A2T1C7K3</accession>
<keyword evidence="2" id="KW-1185">Reference proteome</keyword>
<protein>
    <submittedName>
        <fullName evidence="1">Uncharacterized protein</fullName>
    </submittedName>
</protein>
<dbReference type="Proteomes" id="UP000238762">
    <property type="component" value="Unassembled WGS sequence"/>
</dbReference>